<dbReference type="AlphaFoldDB" id="A0A378FM81"/>
<dbReference type="EMBL" id="UGNC01000005">
    <property type="protein sequence ID" value="STW46312.1"/>
    <property type="molecule type" value="Genomic_DNA"/>
</dbReference>
<sequence>MQQLIGDLFMRAFANPWLAEQEDQARLDLAALAAQGTVSPSPPTAT</sequence>
<evidence type="ECO:0000313" key="2">
    <source>
        <dbReference type="Proteomes" id="UP000255167"/>
    </source>
</evidence>
<evidence type="ECO:0000313" key="1">
    <source>
        <dbReference type="EMBL" id="STW46312.1"/>
    </source>
</evidence>
<gene>
    <name evidence="1" type="primary">hypE_4</name>
    <name evidence="1" type="ORF">NCTC9617_02823</name>
</gene>
<organism evidence="1 2">
    <name type="scientific">Klebsiella pneumoniae</name>
    <dbReference type="NCBI Taxonomy" id="573"/>
    <lineage>
        <taxon>Bacteria</taxon>
        <taxon>Pseudomonadati</taxon>
        <taxon>Pseudomonadota</taxon>
        <taxon>Gammaproteobacteria</taxon>
        <taxon>Enterobacterales</taxon>
        <taxon>Enterobacteriaceae</taxon>
        <taxon>Klebsiella/Raoultella group</taxon>
        <taxon>Klebsiella</taxon>
        <taxon>Klebsiella pneumoniae complex</taxon>
    </lineage>
</organism>
<name>A0A378FM81_KLEPN</name>
<dbReference type="Proteomes" id="UP000255167">
    <property type="component" value="Unassembled WGS sequence"/>
</dbReference>
<proteinExistence type="predicted"/>
<reference evidence="1 2" key="1">
    <citation type="submission" date="2018-06" db="EMBL/GenBank/DDBJ databases">
        <authorList>
            <consortium name="Pathogen Informatics"/>
            <person name="Doyle S."/>
        </authorList>
    </citation>
    <scope>NUCLEOTIDE SEQUENCE [LARGE SCALE GENOMIC DNA]</scope>
    <source>
        <strain evidence="1 2">NCTC9617</strain>
    </source>
</reference>
<protein>
    <submittedName>
        <fullName evidence="1">[NiFe] hydrogenase metallocenter assembly protein HypE</fullName>
    </submittedName>
</protein>
<accession>A0A378FM81</accession>